<evidence type="ECO:0008006" key="13">
    <source>
        <dbReference type="Google" id="ProtNLM"/>
    </source>
</evidence>
<evidence type="ECO:0000313" key="11">
    <source>
        <dbReference type="EMBL" id="KAI7732575.1"/>
    </source>
</evidence>
<evidence type="ECO:0000256" key="3">
    <source>
        <dbReference type="ARBA" id="ARBA00023015"/>
    </source>
</evidence>
<dbReference type="CDD" id="cd00167">
    <property type="entry name" value="SANT"/>
    <property type="match status" value="2"/>
</dbReference>
<keyword evidence="12" id="KW-1185">Reference proteome</keyword>
<dbReference type="Proteomes" id="UP001206925">
    <property type="component" value="Unassembled WGS sequence"/>
</dbReference>
<comment type="function">
    <text evidence="7">Transcription factor.</text>
</comment>
<feature type="compositionally biased region" description="Low complexity" evidence="8">
    <location>
        <begin position="132"/>
        <end position="146"/>
    </location>
</feature>
<sequence length="274" mass="31892">REREKERERENMGQEDETTRKGPWTEHEDFQLLFYVHMFGDRRWDFIAKVSGLKRTGKSCRLRWVNYLNPGLKRGKLSPHEERLVVELHSKYGNRWSKIARKLPGRTDNEIKNYWRTHMRKIAQEKKRTTASGSPSSSLSQCSSSSSRCTTVASMPLIETKERSFYDTGGVDQKITIMKGKNNNNFKSGTTRVSNSSDQGQLQEGYYRMDDIWKDLELLEDDSIKPFFDPYSEIAPSLTWDSCLSTSWTMNGQEEFAENSFHLTSQHFSSELVD</sequence>
<comment type="caution">
    <text evidence="11">The sequence shown here is derived from an EMBL/GenBank/DDBJ whole genome shotgun (WGS) entry which is preliminary data.</text>
</comment>
<keyword evidence="6" id="KW-0539">Nucleus</keyword>
<evidence type="ECO:0000256" key="1">
    <source>
        <dbReference type="ARBA" id="ARBA00004123"/>
    </source>
</evidence>
<reference evidence="11" key="1">
    <citation type="submission" date="2022-06" db="EMBL/GenBank/DDBJ databases">
        <title>Uncovering the hologenomic basis of an extraordinary plant invasion.</title>
        <authorList>
            <person name="Bieker V.C."/>
            <person name="Martin M.D."/>
            <person name="Gilbert T."/>
            <person name="Hodgins K."/>
            <person name="Battlay P."/>
            <person name="Petersen B."/>
            <person name="Wilson J."/>
        </authorList>
    </citation>
    <scope>NUCLEOTIDE SEQUENCE</scope>
    <source>
        <strain evidence="11">AA19_3_7</strain>
        <tissue evidence="11">Leaf</tissue>
    </source>
</reference>
<dbReference type="PROSITE" id="PS51294">
    <property type="entry name" value="HTH_MYB"/>
    <property type="match status" value="2"/>
</dbReference>
<gene>
    <name evidence="11" type="ORF">M8C21_024181</name>
</gene>
<feature type="non-terminal residue" evidence="11">
    <location>
        <position position="274"/>
    </location>
</feature>
<evidence type="ECO:0000259" key="9">
    <source>
        <dbReference type="PROSITE" id="PS50090"/>
    </source>
</evidence>
<dbReference type="GO" id="GO:0043565">
    <property type="term" value="F:sequence-specific DNA binding"/>
    <property type="evidence" value="ECO:0007669"/>
    <property type="project" value="InterPro"/>
</dbReference>
<feature type="domain" description="Myb-like" evidence="9">
    <location>
        <begin position="69"/>
        <end position="119"/>
    </location>
</feature>
<evidence type="ECO:0000256" key="6">
    <source>
        <dbReference type="ARBA" id="ARBA00023242"/>
    </source>
</evidence>
<evidence type="ECO:0000313" key="12">
    <source>
        <dbReference type="Proteomes" id="UP001206925"/>
    </source>
</evidence>
<evidence type="ECO:0000256" key="7">
    <source>
        <dbReference type="ARBA" id="ARBA00057804"/>
    </source>
</evidence>
<dbReference type="InterPro" id="IPR001005">
    <property type="entry name" value="SANT/Myb"/>
</dbReference>
<dbReference type="AlphaFoldDB" id="A0AAD5C070"/>
<evidence type="ECO:0000256" key="4">
    <source>
        <dbReference type="ARBA" id="ARBA00023125"/>
    </source>
</evidence>
<dbReference type="SMART" id="SM00717">
    <property type="entry name" value="SANT"/>
    <property type="match status" value="2"/>
</dbReference>
<feature type="domain" description="Myb-like" evidence="9">
    <location>
        <begin position="16"/>
        <end position="68"/>
    </location>
</feature>
<keyword evidence="2" id="KW-0677">Repeat</keyword>
<evidence type="ECO:0000256" key="8">
    <source>
        <dbReference type="SAM" id="MobiDB-lite"/>
    </source>
</evidence>
<organism evidence="11 12">
    <name type="scientific">Ambrosia artemisiifolia</name>
    <name type="common">Common ragweed</name>
    <dbReference type="NCBI Taxonomy" id="4212"/>
    <lineage>
        <taxon>Eukaryota</taxon>
        <taxon>Viridiplantae</taxon>
        <taxon>Streptophyta</taxon>
        <taxon>Embryophyta</taxon>
        <taxon>Tracheophyta</taxon>
        <taxon>Spermatophyta</taxon>
        <taxon>Magnoliopsida</taxon>
        <taxon>eudicotyledons</taxon>
        <taxon>Gunneridae</taxon>
        <taxon>Pentapetalae</taxon>
        <taxon>asterids</taxon>
        <taxon>campanulids</taxon>
        <taxon>Asterales</taxon>
        <taxon>Asteraceae</taxon>
        <taxon>Asteroideae</taxon>
        <taxon>Heliantheae alliance</taxon>
        <taxon>Heliantheae</taxon>
        <taxon>Ambrosia</taxon>
    </lineage>
</organism>
<dbReference type="Gene3D" id="1.10.10.60">
    <property type="entry name" value="Homeodomain-like"/>
    <property type="match status" value="2"/>
</dbReference>
<dbReference type="Pfam" id="PF00249">
    <property type="entry name" value="Myb_DNA-binding"/>
    <property type="match status" value="2"/>
</dbReference>
<dbReference type="PROSITE" id="PS50090">
    <property type="entry name" value="MYB_LIKE"/>
    <property type="match status" value="2"/>
</dbReference>
<dbReference type="PANTHER" id="PTHR45675">
    <property type="entry name" value="MYB TRANSCRIPTION FACTOR-RELATED-RELATED"/>
    <property type="match status" value="1"/>
</dbReference>
<dbReference type="FunFam" id="1.10.10.60:FF:000259">
    <property type="entry name" value="MYB transcription factor"/>
    <property type="match status" value="1"/>
</dbReference>
<dbReference type="InterPro" id="IPR017930">
    <property type="entry name" value="Myb_dom"/>
</dbReference>
<evidence type="ECO:0000259" key="10">
    <source>
        <dbReference type="PROSITE" id="PS51294"/>
    </source>
</evidence>
<dbReference type="FunFam" id="1.10.10.60:FF:000011">
    <property type="entry name" value="Myb transcription factor"/>
    <property type="match status" value="1"/>
</dbReference>
<dbReference type="PANTHER" id="PTHR45675:SF131">
    <property type="entry name" value="HOMEODOMAIN-LIKE PROTEIN-RELATED"/>
    <property type="match status" value="1"/>
</dbReference>
<dbReference type="EMBL" id="JAMZMK010010205">
    <property type="protein sequence ID" value="KAI7732575.1"/>
    <property type="molecule type" value="Genomic_DNA"/>
</dbReference>
<feature type="region of interest" description="Disordered" evidence="8">
    <location>
        <begin position="1"/>
        <end position="21"/>
    </location>
</feature>
<feature type="domain" description="HTH myb-type" evidence="10">
    <location>
        <begin position="69"/>
        <end position="123"/>
    </location>
</feature>
<feature type="domain" description="HTH myb-type" evidence="10">
    <location>
        <begin position="16"/>
        <end position="68"/>
    </location>
</feature>
<feature type="region of interest" description="Disordered" evidence="8">
    <location>
        <begin position="124"/>
        <end position="146"/>
    </location>
</feature>
<keyword evidence="5" id="KW-0804">Transcription</keyword>
<evidence type="ECO:0000256" key="2">
    <source>
        <dbReference type="ARBA" id="ARBA00022737"/>
    </source>
</evidence>
<dbReference type="InterPro" id="IPR044676">
    <property type="entry name" value="EOBI/EOBII-like_plant"/>
</dbReference>
<protein>
    <recommendedName>
        <fullName evidence="13">Transcription factor MYB59-like protein</fullName>
    </recommendedName>
</protein>
<dbReference type="InterPro" id="IPR009057">
    <property type="entry name" value="Homeodomain-like_sf"/>
</dbReference>
<keyword evidence="3" id="KW-0805">Transcription regulation</keyword>
<proteinExistence type="predicted"/>
<accession>A0AAD5C070</accession>
<comment type="subcellular location">
    <subcellularLocation>
        <location evidence="1">Nucleus</location>
    </subcellularLocation>
</comment>
<dbReference type="GO" id="GO:0003700">
    <property type="term" value="F:DNA-binding transcription factor activity"/>
    <property type="evidence" value="ECO:0007669"/>
    <property type="project" value="InterPro"/>
</dbReference>
<name>A0AAD5C070_AMBAR</name>
<dbReference type="GO" id="GO:0005634">
    <property type="term" value="C:nucleus"/>
    <property type="evidence" value="ECO:0007669"/>
    <property type="project" value="UniProtKB-SubCell"/>
</dbReference>
<dbReference type="SUPFAM" id="SSF46689">
    <property type="entry name" value="Homeodomain-like"/>
    <property type="match status" value="1"/>
</dbReference>
<evidence type="ECO:0000256" key="5">
    <source>
        <dbReference type="ARBA" id="ARBA00023163"/>
    </source>
</evidence>
<keyword evidence="4" id="KW-0238">DNA-binding</keyword>